<evidence type="ECO:0000313" key="3">
    <source>
        <dbReference type="Proteomes" id="UP000008840"/>
    </source>
</evidence>
<name>B2FKX6_STRMK</name>
<gene>
    <name evidence="2" type="ordered locus">Smlt0505</name>
</gene>
<feature type="domain" description="X-Tfes XVIPCD" evidence="1">
    <location>
        <begin position="19"/>
        <end position="120"/>
    </location>
</feature>
<proteinExistence type="predicted"/>
<keyword evidence="3" id="KW-1185">Reference proteome</keyword>
<evidence type="ECO:0000313" key="2">
    <source>
        <dbReference type="EMBL" id="CAQ44095.1"/>
    </source>
</evidence>
<evidence type="ECO:0000259" key="1">
    <source>
        <dbReference type="Pfam" id="PF20410"/>
    </source>
</evidence>
<dbReference type="eggNOG" id="COG5153">
    <property type="taxonomic scope" value="Bacteria"/>
</dbReference>
<dbReference type="HOGENOM" id="CLU_135696_1_0_6"/>
<dbReference type="EnsemblBacteria" id="CAQ44095">
    <property type="protein sequence ID" value="CAQ44095"/>
    <property type="gene ID" value="Smlt0505"/>
</dbReference>
<organism evidence="2 3">
    <name type="scientific">Stenotrophomonas maltophilia (strain K279a)</name>
    <dbReference type="NCBI Taxonomy" id="522373"/>
    <lineage>
        <taxon>Bacteria</taxon>
        <taxon>Pseudomonadati</taxon>
        <taxon>Pseudomonadota</taxon>
        <taxon>Gammaproteobacteria</taxon>
        <taxon>Lysobacterales</taxon>
        <taxon>Lysobacteraceae</taxon>
        <taxon>Stenotrophomonas</taxon>
        <taxon>Stenotrophomonas maltophilia group</taxon>
    </lineage>
</organism>
<dbReference type="AlphaFoldDB" id="B2FKX6"/>
<dbReference type="EMBL" id="AM743169">
    <property type="protein sequence ID" value="CAQ44095.1"/>
    <property type="molecule type" value="Genomic_DNA"/>
</dbReference>
<protein>
    <recommendedName>
        <fullName evidence="1">X-Tfes XVIPCD domain-containing protein</fullName>
    </recommendedName>
</protein>
<reference evidence="2 3" key="1">
    <citation type="journal article" date="2008" name="Genome Biol.">
        <title>The complete genome, comparative and functional analysis of Stenotrophomonas maltophilia reveals an organism heavily shielded by drug resistance determinants.</title>
        <authorList>
            <person name="Crossman L.C."/>
            <person name="Gould V.C."/>
            <person name="Dow J.M."/>
            <person name="Vernikos G.S."/>
            <person name="Okazaki A."/>
            <person name="Sebaihia M."/>
            <person name="Saunders D."/>
            <person name="Arrowsmith C."/>
            <person name="Carver T."/>
            <person name="Peters N."/>
            <person name="Adlem E."/>
            <person name="Kerhornou A."/>
            <person name="Lord A."/>
            <person name="Murphy L."/>
            <person name="Seeger K."/>
            <person name="Squares R."/>
            <person name="Rutter S."/>
            <person name="Quail M.A."/>
            <person name="Rajandream M.A."/>
            <person name="Harris D."/>
            <person name="Churcher C."/>
            <person name="Bentley S.D."/>
            <person name="Parkhill J."/>
            <person name="Thomson N.R."/>
            <person name="Avison M.B."/>
        </authorList>
    </citation>
    <scope>NUCLEOTIDE SEQUENCE [LARGE SCALE GENOMIC DNA]</scope>
    <source>
        <strain evidence="2 3">K279a</strain>
    </source>
</reference>
<accession>B2FKX6</accession>
<dbReference type="KEGG" id="sml:Smlt0505"/>
<dbReference type="InterPro" id="IPR046519">
    <property type="entry name" value="X-Tfes_XVIPCD"/>
</dbReference>
<dbReference type="Proteomes" id="UP000008840">
    <property type="component" value="Chromosome"/>
</dbReference>
<dbReference type="Pfam" id="PF20410">
    <property type="entry name" value="X-Tfes_XVIPCD"/>
    <property type="match status" value="1"/>
</dbReference>
<sequence length="143" mass="15435">MGSPTTHRYRSMAMAEITPNHPDYGLNQQVRQGVAALDAQHGRAFDQTSERLTASLTVLAREQGLQQVDHVLVSNATAQHPAGHNVFVVQGDPANPAHLRAMMPTAVAAQTPVEQSMQKLGLGVQPQVEVQAHEMQHPAPRLG</sequence>